<organism evidence="2 3">
    <name type="scientific">Roseomonas indoligenes</name>
    <dbReference type="NCBI Taxonomy" id="2820811"/>
    <lineage>
        <taxon>Bacteria</taxon>
        <taxon>Pseudomonadati</taxon>
        <taxon>Pseudomonadota</taxon>
        <taxon>Alphaproteobacteria</taxon>
        <taxon>Acetobacterales</taxon>
        <taxon>Roseomonadaceae</taxon>
        <taxon>Roseomonas</taxon>
    </lineage>
</organism>
<reference evidence="2" key="1">
    <citation type="submission" date="2021-03" db="EMBL/GenBank/DDBJ databases">
        <authorList>
            <person name="So Y."/>
        </authorList>
    </citation>
    <scope>NUCLEOTIDE SEQUENCE</scope>
    <source>
        <strain evidence="2">SG15</strain>
    </source>
</reference>
<keyword evidence="3" id="KW-1185">Reference proteome</keyword>
<dbReference type="Proteomes" id="UP000677537">
    <property type="component" value="Unassembled WGS sequence"/>
</dbReference>
<protein>
    <submittedName>
        <fullName evidence="2">Uncharacterized protein</fullName>
    </submittedName>
</protein>
<dbReference type="EMBL" id="JAGIZA010000003">
    <property type="protein sequence ID" value="MBP0492122.1"/>
    <property type="molecule type" value="Genomic_DNA"/>
</dbReference>
<dbReference type="RefSeq" id="WP_209371370.1">
    <property type="nucleotide sequence ID" value="NZ_JAGIZA010000003.1"/>
</dbReference>
<feature type="region of interest" description="Disordered" evidence="1">
    <location>
        <begin position="1"/>
        <end position="23"/>
    </location>
</feature>
<accession>A0A940MVS1</accession>
<evidence type="ECO:0000313" key="3">
    <source>
        <dbReference type="Proteomes" id="UP000677537"/>
    </source>
</evidence>
<sequence>MTPETTPPPTTQPVRPSREGVFERTSDGEIAWDPAFFVEVRQAIHDARFLRCGQEPARMDNSDQRYADALASAALAVIAERIATPAPSQNQTRGASNLGSACQGECAASGQGGVSAAAVGASLTAPAPPLGEAAMRADVLVEDGLGSPLNMGSPDAAARDLAEKTAAYRALRQPMMGDVKSLKKRERQEREALFQLGGAALHWLWHREHDTALSRPSPVAHEDGEVGRP</sequence>
<proteinExistence type="predicted"/>
<name>A0A940MVS1_9PROT</name>
<feature type="compositionally biased region" description="Pro residues" evidence="1">
    <location>
        <begin position="1"/>
        <end position="11"/>
    </location>
</feature>
<comment type="caution">
    <text evidence="2">The sequence shown here is derived from an EMBL/GenBank/DDBJ whole genome shotgun (WGS) entry which is preliminary data.</text>
</comment>
<dbReference type="AlphaFoldDB" id="A0A940MVS1"/>
<evidence type="ECO:0000256" key="1">
    <source>
        <dbReference type="SAM" id="MobiDB-lite"/>
    </source>
</evidence>
<evidence type="ECO:0000313" key="2">
    <source>
        <dbReference type="EMBL" id="MBP0492122.1"/>
    </source>
</evidence>
<gene>
    <name evidence="2" type="ORF">J5Y10_04950</name>
</gene>